<organism evidence="1 2">
    <name type="scientific">Pinctada imbricata</name>
    <name type="common">Atlantic pearl-oyster</name>
    <name type="synonym">Pinctada martensii</name>
    <dbReference type="NCBI Taxonomy" id="66713"/>
    <lineage>
        <taxon>Eukaryota</taxon>
        <taxon>Metazoa</taxon>
        <taxon>Spiralia</taxon>
        <taxon>Lophotrochozoa</taxon>
        <taxon>Mollusca</taxon>
        <taxon>Bivalvia</taxon>
        <taxon>Autobranchia</taxon>
        <taxon>Pteriomorphia</taxon>
        <taxon>Pterioida</taxon>
        <taxon>Pterioidea</taxon>
        <taxon>Pteriidae</taxon>
        <taxon>Pinctada</taxon>
    </lineage>
</organism>
<protein>
    <submittedName>
        <fullName evidence="1">Uncharacterized protein</fullName>
    </submittedName>
</protein>
<gene>
    <name evidence="1" type="ORF">FSP39_014427</name>
</gene>
<comment type="caution">
    <text evidence="1">The sequence shown here is derived from an EMBL/GenBank/DDBJ whole genome shotgun (WGS) entry which is preliminary data.</text>
</comment>
<dbReference type="Proteomes" id="UP001186944">
    <property type="component" value="Unassembled WGS sequence"/>
</dbReference>
<reference evidence="1" key="1">
    <citation type="submission" date="2019-08" db="EMBL/GenBank/DDBJ databases">
        <title>The improved chromosome-level genome for the pearl oyster Pinctada fucata martensii using PacBio sequencing and Hi-C.</title>
        <authorList>
            <person name="Zheng Z."/>
        </authorList>
    </citation>
    <scope>NUCLEOTIDE SEQUENCE</scope>
    <source>
        <strain evidence="1">ZZ-2019</strain>
        <tissue evidence="1">Adductor muscle</tissue>
    </source>
</reference>
<evidence type="ECO:0000313" key="2">
    <source>
        <dbReference type="Proteomes" id="UP001186944"/>
    </source>
</evidence>
<dbReference type="Gene3D" id="3.30.70.1820">
    <property type="entry name" value="L1 transposable element, RRM domain"/>
    <property type="match status" value="1"/>
</dbReference>
<accession>A0AA89BJE0</accession>
<name>A0AA89BJE0_PINIB</name>
<proteinExistence type="predicted"/>
<keyword evidence="2" id="KW-1185">Reference proteome</keyword>
<evidence type="ECO:0000313" key="1">
    <source>
        <dbReference type="EMBL" id="KAK3084501.1"/>
    </source>
</evidence>
<dbReference type="EMBL" id="VSWD01000013">
    <property type="protein sequence ID" value="KAK3084501.1"/>
    <property type="molecule type" value="Genomic_DNA"/>
</dbReference>
<sequence>MRDNLLFYGLAERVDGEKENSIALISDICADLLNIDDVRQYIDRVHWVGRRMHNKYRPIVVKFNNFNMREEVRRAANRLRNTRFALSEQFPKDVNDRRKALLPVMKSAKRQGRQVKLVKDVLYIDGRKYEADHGPGPGVRGDQDDM</sequence>
<dbReference type="AlphaFoldDB" id="A0AA89BJE0"/>